<evidence type="ECO:0000313" key="7">
    <source>
        <dbReference type="Proteomes" id="UP000011863"/>
    </source>
</evidence>
<feature type="domain" description="Leucine-binding protein" evidence="5">
    <location>
        <begin position="67"/>
        <end position="266"/>
    </location>
</feature>
<dbReference type="Gene3D" id="3.40.50.2300">
    <property type="match status" value="2"/>
</dbReference>
<evidence type="ECO:0000259" key="5">
    <source>
        <dbReference type="Pfam" id="PF13458"/>
    </source>
</evidence>
<gene>
    <name evidence="6" type="ORF">YM304_04970</name>
</gene>
<dbReference type="InterPro" id="IPR028081">
    <property type="entry name" value="Leu-bd"/>
</dbReference>
<evidence type="ECO:0000256" key="4">
    <source>
        <dbReference type="SAM" id="SignalP"/>
    </source>
</evidence>
<dbReference type="KEGG" id="aym:YM304_04970"/>
<proteinExistence type="inferred from homology"/>
<dbReference type="PROSITE" id="PS51257">
    <property type="entry name" value="PROKAR_LIPOPROTEIN"/>
    <property type="match status" value="1"/>
</dbReference>
<dbReference type="InterPro" id="IPR028082">
    <property type="entry name" value="Peripla_BP_I"/>
</dbReference>
<accession>A0A6C7E1R2</accession>
<dbReference type="Proteomes" id="UP000011863">
    <property type="component" value="Chromosome"/>
</dbReference>
<dbReference type="RefSeq" id="WP_015440059.1">
    <property type="nucleotide sequence ID" value="NC_020520.1"/>
</dbReference>
<keyword evidence="2 4" id="KW-0732">Signal</keyword>
<dbReference type="AlphaFoldDB" id="A0A6C7E1R2"/>
<keyword evidence="7" id="KW-1185">Reference proteome</keyword>
<reference evidence="6 7" key="1">
    <citation type="journal article" date="2013" name="Int. J. Syst. Evol. Microbiol.">
        <title>Ilumatobacter nonamiense sp. nov. and Ilumatobacter coccineum sp. nov., isolated from seashore sand.</title>
        <authorList>
            <person name="Matsumoto A."/>
            <person name="Kasai H."/>
            <person name="Matsuo Y."/>
            <person name="Shizuri Y."/>
            <person name="Ichikawa N."/>
            <person name="Fujita N."/>
            <person name="Omura S."/>
            <person name="Takahashi Y."/>
        </authorList>
    </citation>
    <scope>NUCLEOTIDE SEQUENCE [LARGE SCALE GENOMIC DNA]</scope>
    <source>
        <strain evidence="7">NBRC 103263 / KCTC 29153 / YM16-304</strain>
    </source>
</reference>
<feature type="compositionally biased region" description="Low complexity" evidence="3">
    <location>
        <begin position="33"/>
        <end position="44"/>
    </location>
</feature>
<evidence type="ECO:0000256" key="3">
    <source>
        <dbReference type="SAM" id="MobiDB-lite"/>
    </source>
</evidence>
<dbReference type="InterPro" id="IPR051010">
    <property type="entry name" value="BCAA_transport"/>
</dbReference>
<feature type="region of interest" description="Disordered" evidence="3">
    <location>
        <begin position="29"/>
        <end position="50"/>
    </location>
</feature>
<evidence type="ECO:0000313" key="6">
    <source>
        <dbReference type="EMBL" id="BAN00811.1"/>
    </source>
</evidence>
<evidence type="ECO:0000256" key="1">
    <source>
        <dbReference type="ARBA" id="ARBA00010062"/>
    </source>
</evidence>
<dbReference type="PANTHER" id="PTHR30483">
    <property type="entry name" value="LEUCINE-SPECIFIC-BINDING PROTEIN"/>
    <property type="match status" value="1"/>
</dbReference>
<dbReference type="Pfam" id="PF13458">
    <property type="entry name" value="Peripla_BP_6"/>
    <property type="match status" value="1"/>
</dbReference>
<dbReference type="PANTHER" id="PTHR30483:SF6">
    <property type="entry name" value="PERIPLASMIC BINDING PROTEIN OF ABC TRANSPORTER FOR NATURAL AMINO ACIDS"/>
    <property type="match status" value="1"/>
</dbReference>
<name>A0A6C7E1R2_ILUCY</name>
<protein>
    <submittedName>
        <fullName evidence="6">Putative ABC transporter substrate-binding protein</fullName>
    </submittedName>
</protein>
<sequence length="419" mass="43184">MAVRTRFTRCRAVTISMAATVAFAACSGDPDTAPESTVATTTTLPPEPRESDGKLVIGALLPVGDTLIGTSLTSAVTAAQQAINDAGGVLGHDVEVIIVDEGNTTATASAATVSLIDDGVDAIIGPSSSLAAIGALDDAVAAEVLTCSPTATAISLDDFPDDRLFFRTIASDSLQAIAIAEEAEQTGARNIAIVHVDDAYGRPYANAVAEALEGRPLTLSDTISIPVNAETFDSAAIDLVESDATVAIVLGAARDSARFLDALGQQSFGGLSHVILNDPIRDPAAEPVIEALPASLRTRVSGVAPQITVSGSDPTLAAPFGPQVTDCMNLIALSAVQAGSDSPTEIASYMAPVSSGGLRCRSFAACAEEVADDRQIDYNGPTGVTELNREGEMTEAVFETFRFEPDGTDVLVRSFTVRR</sequence>
<evidence type="ECO:0000256" key="2">
    <source>
        <dbReference type="ARBA" id="ARBA00022729"/>
    </source>
</evidence>
<feature type="chain" id="PRO_5025628490" evidence="4">
    <location>
        <begin position="25"/>
        <end position="419"/>
    </location>
</feature>
<comment type="similarity">
    <text evidence="1">Belongs to the leucine-binding protein family.</text>
</comment>
<dbReference type="EMBL" id="AP012057">
    <property type="protein sequence ID" value="BAN00811.1"/>
    <property type="molecule type" value="Genomic_DNA"/>
</dbReference>
<feature type="signal peptide" evidence="4">
    <location>
        <begin position="1"/>
        <end position="24"/>
    </location>
</feature>
<dbReference type="SUPFAM" id="SSF53822">
    <property type="entry name" value="Periplasmic binding protein-like I"/>
    <property type="match status" value="1"/>
</dbReference>
<organism evidence="6 7">
    <name type="scientific">Ilumatobacter coccineus (strain NBRC 103263 / KCTC 29153 / YM16-304)</name>
    <dbReference type="NCBI Taxonomy" id="1313172"/>
    <lineage>
        <taxon>Bacteria</taxon>
        <taxon>Bacillati</taxon>
        <taxon>Actinomycetota</taxon>
        <taxon>Acidimicrobiia</taxon>
        <taxon>Acidimicrobiales</taxon>
        <taxon>Ilumatobacteraceae</taxon>
        <taxon>Ilumatobacter</taxon>
    </lineage>
</organism>